<feature type="transmembrane region" description="Helical" evidence="1">
    <location>
        <begin position="21"/>
        <end position="38"/>
    </location>
</feature>
<sequence length="297" mass="34466">MNKRRNIYRGINKRRNNVAKGFTLGLVIVSIAGGILFIKSKDFSLSEKISNLNLFDKKESNIQEFSYDDLVDKSDKSKETASAVKSENSKLATVANWDMYSIQIAAIDNKEELNKIKDKLNELKIPFSIVDIDNIKKVQTSISFKEEESRKQLENIKKDFSDAFISKLEVPLLSLEYTEKYAYVEDICNDLNELINNFKEESSFWDKSENDINKADYKKIINNKLEILSKLEKHTKKINYKGMKGFKENLSVYIKSVKDKSNESLKNVEKDQYYISKSLFMSSMQEYYSFVNSIKTI</sequence>
<evidence type="ECO:0000313" key="2">
    <source>
        <dbReference type="EMBL" id="MBC6002219.1"/>
    </source>
</evidence>
<protein>
    <recommendedName>
        <fullName evidence="4">SPOR domain-containing protein</fullName>
    </recommendedName>
</protein>
<evidence type="ECO:0000313" key="3">
    <source>
        <dbReference type="Proteomes" id="UP000611796"/>
    </source>
</evidence>
<comment type="caution">
    <text evidence="2">The sequence shown here is derived from an EMBL/GenBank/DDBJ whole genome shotgun (WGS) entry which is preliminary data.</text>
</comment>
<accession>A0ABR7JZC6</accession>
<dbReference type="EMBL" id="JACRWD010000001">
    <property type="protein sequence ID" value="MBC6002219.1"/>
    <property type="molecule type" value="Genomic_DNA"/>
</dbReference>
<keyword evidence="3" id="KW-1185">Reference proteome</keyword>
<proteinExistence type="predicted"/>
<gene>
    <name evidence="2" type="ORF">H8891_00265</name>
</gene>
<reference evidence="2 3" key="1">
    <citation type="submission" date="2020-08" db="EMBL/GenBank/DDBJ databases">
        <authorList>
            <person name="Liu C."/>
            <person name="Sun Q."/>
        </authorList>
    </citation>
    <scope>NUCLEOTIDE SEQUENCE [LARGE SCALE GENOMIC DNA]</scope>
    <source>
        <strain evidence="2 3">NSJ-45</strain>
    </source>
</reference>
<keyword evidence="1" id="KW-0472">Membrane</keyword>
<dbReference type="RefSeq" id="WP_187004729.1">
    <property type="nucleotide sequence ID" value="NZ_JACRWD010000001.1"/>
</dbReference>
<keyword evidence="1" id="KW-1133">Transmembrane helix</keyword>
<name>A0ABR7JZC6_9FIRM</name>
<dbReference type="Proteomes" id="UP000611796">
    <property type="component" value="Unassembled WGS sequence"/>
</dbReference>
<keyword evidence="1" id="KW-0812">Transmembrane</keyword>
<organism evidence="2 3">
    <name type="scientific">Paeniclostridium hominis</name>
    <dbReference type="NCBI Taxonomy" id="2764329"/>
    <lineage>
        <taxon>Bacteria</taxon>
        <taxon>Bacillati</taxon>
        <taxon>Bacillota</taxon>
        <taxon>Clostridia</taxon>
        <taxon>Peptostreptococcales</taxon>
        <taxon>Peptostreptococcaceae</taxon>
        <taxon>Paeniclostridium</taxon>
    </lineage>
</organism>
<evidence type="ECO:0000256" key="1">
    <source>
        <dbReference type="SAM" id="Phobius"/>
    </source>
</evidence>
<evidence type="ECO:0008006" key="4">
    <source>
        <dbReference type="Google" id="ProtNLM"/>
    </source>
</evidence>